<proteinExistence type="predicted"/>
<dbReference type="Proteomes" id="UP000009145">
    <property type="component" value="Chromosome"/>
</dbReference>
<evidence type="ECO:0000313" key="2">
    <source>
        <dbReference type="Proteomes" id="UP000009145"/>
    </source>
</evidence>
<reference evidence="1 2" key="1">
    <citation type="journal article" date="2012" name="J. Bacteriol.">
        <title>Complete genome sequences of Methylophaga sp. strain JAM1 and Methylophaga sp. strain JAM7.</title>
        <authorList>
            <person name="Villeneuve C."/>
            <person name="Martineau C."/>
            <person name="Mauffrey F."/>
            <person name="Villemur R."/>
        </authorList>
    </citation>
    <scope>NUCLEOTIDE SEQUENCE [LARGE SCALE GENOMIC DNA]</scope>
    <source>
        <strain evidence="1 2">JAM7</strain>
    </source>
</reference>
<dbReference type="AlphaFoldDB" id="I1YJU7"/>
<protein>
    <submittedName>
        <fullName evidence="1">Uncharacterized protein</fullName>
    </submittedName>
</protein>
<dbReference type="HOGENOM" id="CLU_3027085_0_0_6"/>
<name>I1YJU7_METFJ</name>
<keyword evidence="2" id="KW-1185">Reference proteome</keyword>
<dbReference type="STRING" id="754477.Q7C_2051"/>
<dbReference type="EMBL" id="CP003380">
    <property type="protein sequence ID" value="AFJ03190.1"/>
    <property type="molecule type" value="Genomic_DNA"/>
</dbReference>
<dbReference type="KEGG" id="mec:Q7C_2051"/>
<accession>I1YJU7</accession>
<organism evidence="1 2">
    <name type="scientific">Methylophaga frappieri (strain ATCC BAA-2434 / DSM 25690 / JAM7)</name>
    <dbReference type="NCBI Taxonomy" id="754477"/>
    <lineage>
        <taxon>Bacteria</taxon>
        <taxon>Pseudomonadati</taxon>
        <taxon>Pseudomonadota</taxon>
        <taxon>Gammaproteobacteria</taxon>
        <taxon>Thiotrichales</taxon>
        <taxon>Piscirickettsiaceae</taxon>
        <taxon>Methylophaga</taxon>
    </lineage>
</organism>
<sequence>MHGLLRAAWSQAVDNRCCRRPNYAGLAWRESLLNQHRFWQLSLLDTNVVGVENLP</sequence>
<gene>
    <name evidence="1" type="ordered locus">Q7C_2051</name>
</gene>
<evidence type="ECO:0000313" key="1">
    <source>
        <dbReference type="EMBL" id="AFJ03190.1"/>
    </source>
</evidence>